<reference evidence="1" key="2">
    <citation type="journal article" date="2015" name="Data Brief">
        <title>Shoot transcriptome of the giant reed, Arundo donax.</title>
        <authorList>
            <person name="Barrero R.A."/>
            <person name="Guerrero F.D."/>
            <person name="Moolhuijzen P."/>
            <person name="Goolsby J.A."/>
            <person name="Tidwell J."/>
            <person name="Bellgard S.E."/>
            <person name="Bellgard M.I."/>
        </authorList>
    </citation>
    <scope>NUCLEOTIDE SEQUENCE</scope>
    <source>
        <tissue evidence="1">Shoot tissue taken approximately 20 cm above the soil surface</tissue>
    </source>
</reference>
<dbReference type="EMBL" id="GBRH01235417">
    <property type="protein sequence ID" value="JAD62478.1"/>
    <property type="molecule type" value="Transcribed_RNA"/>
</dbReference>
<sequence length="45" mass="4857">MAVSPCEDVLGKAVVLLGVENGGQLRQRSVVVVVHEGEREARGRR</sequence>
<proteinExistence type="predicted"/>
<organism evidence="1">
    <name type="scientific">Arundo donax</name>
    <name type="common">Giant reed</name>
    <name type="synonym">Donax arundinaceus</name>
    <dbReference type="NCBI Taxonomy" id="35708"/>
    <lineage>
        <taxon>Eukaryota</taxon>
        <taxon>Viridiplantae</taxon>
        <taxon>Streptophyta</taxon>
        <taxon>Embryophyta</taxon>
        <taxon>Tracheophyta</taxon>
        <taxon>Spermatophyta</taxon>
        <taxon>Magnoliopsida</taxon>
        <taxon>Liliopsida</taxon>
        <taxon>Poales</taxon>
        <taxon>Poaceae</taxon>
        <taxon>PACMAD clade</taxon>
        <taxon>Arundinoideae</taxon>
        <taxon>Arundineae</taxon>
        <taxon>Arundo</taxon>
    </lineage>
</organism>
<dbReference type="AlphaFoldDB" id="A0A0A9BJY8"/>
<protein>
    <submittedName>
        <fullName evidence="1">Uncharacterized protein</fullName>
    </submittedName>
</protein>
<name>A0A0A9BJY8_ARUDO</name>
<accession>A0A0A9BJY8</accession>
<reference evidence="1" key="1">
    <citation type="submission" date="2014-09" db="EMBL/GenBank/DDBJ databases">
        <authorList>
            <person name="Magalhaes I.L.F."/>
            <person name="Oliveira U."/>
            <person name="Santos F.R."/>
            <person name="Vidigal T.H.D.A."/>
            <person name="Brescovit A.D."/>
            <person name="Santos A.J."/>
        </authorList>
    </citation>
    <scope>NUCLEOTIDE SEQUENCE</scope>
    <source>
        <tissue evidence="1">Shoot tissue taken approximately 20 cm above the soil surface</tissue>
    </source>
</reference>
<evidence type="ECO:0000313" key="1">
    <source>
        <dbReference type="EMBL" id="JAD62478.1"/>
    </source>
</evidence>